<evidence type="ECO:0000313" key="4">
    <source>
        <dbReference type="EMBL" id="PQB07712.1"/>
    </source>
</evidence>
<dbReference type="InterPro" id="IPR036291">
    <property type="entry name" value="NAD(P)-bd_dom_sf"/>
</dbReference>
<dbReference type="Proteomes" id="UP000239522">
    <property type="component" value="Unassembled WGS sequence"/>
</dbReference>
<name>A0A2S7KYG5_9FLAO</name>
<dbReference type="InterPro" id="IPR000683">
    <property type="entry name" value="Gfo/Idh/MocA-like_OxRdtase_N"/>
</dbReference>
<sequence>MKYNLVLLIGMVFFLNTVNAQDENKKPIRLAVVGMSHGHIPFILKRPNKRDFNLVGFYETNDSLIFKLSEQFNLNSKLIYKDLEKMLDEVKPEAVVAFGSVYDHLMAVEACAPRGIHVMVEKPLAVNMEHAKKMALLAKKHNIHLLTDYETSWYPSLAKSFSLVLEENFVGQLKRVIINTGHKGPKEIGCDKYFLEWLTDPKLNGGGAIVDFGCYGANIVTALTKGEKPISVSAVTRQLKPKVYPNVDDDATIVISYPSFQCVIQASWNWTFSRKDIEIYGKEGYIKLDKNQITTRKSENQSEETKSIKEINVDNYTDPFTYFGDVINKNIKMEPFSLYSIDNNIRVVEILDLARKSAQEGKAIPFK</sequence>
<feature type="domain" description="Gfo/Idh/MocA-like oxidoreductase N-terminal" evidence="2">
    <location>
        <begin position="28"/>
        <end position="144"/>
    </location>
</feature>
<evidence type="ECO:0000256" key="1">
    <source>
        <dbReference type="SAM" id="SignalP"/>
    </source>
</evidence>
<dbReference type="RefSeq" id="WP_104809923.1">
    <property type="nucleotide sequence ID" value="NZ_MQUA01000013.1"/>
</dbReference>
<feature type="chain" id="PRO_5015487145" evidence="1">
    <location>
        <begin position="21"/>
        <end position="367"/>
    </location>
</feature>
<keyword evidence="1" id="KW-0732">Signal</keyword>
<evidence type="ECO:0000313" key="5">
    <source>
        <dbReference type="Proteomes" id="UP000239522"/>
    </source>
</evidence>
<accession>A0A2S7KYG5</accession>
<dbReference type="Pfam" id="PF01408">
    <property type="entry name" value="GFO_IDH_MocA"/>
    <property type="match status" value="1"/>
</dbReference>
<feature type="signal peptide" evidence="1">
    <location>
        <begin position="1"/>
        <end position="20"/>
    </location>
</feature>
<evidence type="ECO:0000259" key="3">
    <source>
        <dbReference type="Pfam" id="PF22725"/>
    </source>
</evidence>
<dbReference type="GO" id="GO:0000166">
    <property type="term" value="F:nucleotide binding"/>
    <property type="evidence" value="ECO:0007669"/>
    <property type="project" value="InterPro"/>
</dbReference>
<dbReference type="SUPFAM" id="SSF51735">
    <property type="entry name" value="NAD(P)-binding Rossmann-fold domains"/>
    <property type="match status" value="1"/>
</dbReference>
<keyword evidence="5" id="KW-1185">Reference proteome</keyword>
<comment type="caution">
    <text evidence="4">The sequence shown here is derived from an EMBL/GenBank/DDBJ whole genome shotgun (WGS) entry which is preliminary data.</text>
</comment>
<dbReference type="Gene3D" id="3.30.360.10">
    <property type="entry name" value="Dihydrodipicolinate Reductase, domain 2"/>
    <property type="match status" value="1"/>
</dbReference>
<evidence type="ECO:0000259" key="2">
    <source>
        <dbReference type="Pfam" id="PF01408"/>
    </source>
</evidence>
<dbReference type="Pfam" id="PF22725">
    <property type="entry name" value="GFO_IDH_MocA_C3"/>
    <property type="match status" value="1"/>
</dbReference>
<dbReference type="Gene3D" id="3.40.50.720">
    <property type="entry name" value="NAD(P)-binding Rossmann-like Domain"/>
    <property type="match status" value="1"/>
</dbReference>
<organism evidence="4 5">
    <name type="scientific">Polaribacter filamentus</name>
    <dbReference type="NCBI Taxonomy" id="53483"/>
    <lineage>
        <taxon>Bacteria</taxon>
        <taxon>Pseudomonadati</taxon>
        <taxon>Bacteroidota</taxon>
        <taxon>Flavobacteriia</taxon>
        <taxon>Flavobacteriales</taxon>
        <taxon>Flavobacteriaceae</taxon>
    </lineage>
</organism>
<dbReference type="OrthoDB" id="9815825at2"/>
<reference evidence="4 5" key="1">
    <citation type="submission" date="2016-11" db="EMBL/GenBank/DDBJ databases">
        <title>Trade-off between light-utilization and light-protection in marine flavobacteria.</title>
        <authorList>
            <person name="Kumagai Y."/>
        </authorList>
    </citation>
    <scope>NUCLEOTIDE SEQUENCE [LARGE SCALE GENOMIC DNA]</scope>
    <source>
        <strain evidence="4 5">ATCC 700397</strain>
    </source>
</reference>
<dbReference type="InterPro" id="IPR055170">
    <property type="entry name" value="GFO_IDH_MocA-like_dom"/>
</dbReference>
<protein>
    <submittedName>
        <fullName evidence="4">Oxidoreductase</fullName>
    </submittedName>
</protein>
<feature type="domain" description="GFO/IDH/MocA-like oxidoreductase" evidence="3">
    <location>
        <begin position="165"/>
        <end position="286"/>
    </location>
</feature>
<dbReference type="AlphaFoldDB" id="A0A2S7KYG5"/>
<dbReference type="InterPro" id="IPR051450">
    <property type="entry name" value="Gfo/Idh/MocA_Oxidoreductases"/>
</dbReference>
<dbReference type="PANTHER" id="PTHR43377:SF1">
    <property type="entry name" value="BILIVERDIN REDUCTASE A"/>
    <property type="match status" value="1"/>
</dbReference>
<dbReference type="EMBL" id="MQUA01000013">
    <property type="protein sequence ID" value="PQB07712.1"/>
    <property type="molecule type" value="Genomic_DNA"/>
</dbReference>
<dbReference type="SUPFAM" id="SSF55347">
    <property type="entry name" value="Glyceraldehyde-3-phosphate dehydrogenase-like, C-terminal domain"/>
    <property type="match status" value="1"/>
</dbReference>
<gene>
    <name evidence="4" type="ORF">BST83_11500</name>
</gene>
<proteinExistence type="predicted"/>
<dbReference type="PANTHER" id="PTHR43377">
    <property type="entry name" value="BILIVERDIN REDUCTASE A"/>
    <property type="match status" value="1"/>
</dbReference>